<feature type="domain" description="SoxA A3" evidence="5">
    <location>
        <begin position="467"/>
        <end position="550"/>
    </location>
</feature>
<organism evidence="6 7">
    <name type="scientific">Candidatus Methanodesulfokora washburnensis</name>
    <dbReference type="NCBI Taxonomy" id="2478471"/>
    <lineage>
        <taxon>Archaea</taxon>
        <taxon>Thermoproteota</taxon>
        <taxon>Candidatus Korarchaeia</taxon>
        <taxon>Candidatus Korarchaeia incertae sedis</taxon>
        <taxon>Candidatus Methanodesulfokora</taxon>
    </lineage>
</organism>
<dbReference type="SUPFAM" id="SSF51905">
    <property type="entry name" value="FAD/NAD(P)-binding domain"/>
    <property type="match status" value="1"/>
</dbReference>
<dbReference type="InterPro" id="IPR041854">
    <property type="entry name" value="BFD-like_2Fe2S-bd_dom_sf"/>
</dbReference>
<dbReference type="PANTHER" id="PTHR42949:SF3">
    <property type="entry name" value="ANAEROBIC GLYCEROL-3-PHOSPHATE DEHYDROGENASE SUBUNIT B"/>
    <property type="match status" value="1"/>
</dbReference>
<dbReference type="EMBL" id="RCOS01000160">
    <property type="protein sequence ID" value="RSN72327.1"/>
    <property type="molecule type" value="Genomic_DNA"/>
</dbReference>
<reference evidence="6 7" key="1">
    <citation type="submission" date="2018-10" db="EMBL/GenBank/DDBJ databases">
        <title>Co-occurring genomic capacity for anaerobic methane metabolism and dissimilatory sulfite reduction discovered in the Korarchaeota.</title>
        <authorList>
            <person name="Mckay L.J."/>
            <person name="Dlakic M."/>
            <person name="Fields M.W."/>
            <person name="Delmont T.O."/>
            <person name="Eren A.M."/>
            <person name="Jay Z.J."/>
            <person name="Klingelsmith K.B."/>
            <person name="Rusch D.B."/>
            <person name="Inskeep W.P."/>
        </authorList>
    </citation>
    <scope>NUCLEOTIDE SEQUENCE [LARGE SCALE GENOMIC DNA]</scope>
    <source>
        <strain evidence="6 7">MDKW</strain>
    </source>
</reference>
<name>A0A3R9PC61_9CREN</name>
<dbReference type="Gene3D" id="3.10.20.440">
    <property type="entry name" value="2Fe-2S iron-sulphur cluster binding domain, sarcosine oxidase, alpha subunit, N-terminal domain"/>
    <property type="match status" value="1"/>
</dbReference>
<dbReference type="PANTHER" id="PTHR42949">
    <property type="entry name" value="ANAEROBIC GLYCEROL-3-PHOSPHATE DEHYDROGENASE SUBUNIT B"/>
    <property type="match status" value="1"/>
</dbReference>
<evidence type="ECO:0000259" key="5">
    <source>
        <dbReference type="Pfam" id="PF17806"/>
    </source>
</evidence>
<evidence type="ECO:0000259" key="4">
    <source>
        <dbReference type="Pfam" id="PF07992"/>
    </source>
</evidence>
<dbReference type="AlphaFoldDB" id="A0A3R9PC61"/>
<comment type="caution">
    <text evidence="6">The sequence shown here is derived from an EMBL/GenBank/DDBJ whole genome shotgun (WGS) entry which is preliminary data.</text>
</comment>
<evidence type="ECO:0000313" key="6">
    <source>
        <dbReference type="EMBL" id="RSN72327.1"/>
    </source>
</evidence>
<dbReference type="OrthoDB" id="36306at2157"/>
<dbReference type="Gene3D" id="1.10.10.1100">
    <property type="entry name" value="BFD-like [2Fe-2S]-binding domain"/>
    <property type="match status" value="1"/>
</dbReference>
<keyword evidence="1" id="KW-0285">Flavoprotein</keyword>
<dbReference type="InterPro" id="IPR041117">
    <property type="entry name" value="SoxA_A3"/>
</dbReference>
<dbReference type="Gene3D" id="3.30.390.30">
    <property type="match status" value="1"/>
</dbReference>
<dbReference type="Gene3D" id="3.50.50.60">
    <property type="entry name" value="FAD/NAD(P)-binding domain"/>
    <property type="match status" value="3"/>
</dbReference>
<dbReference type="InterPro" id="IPR042204">
    <property type="entry name" value="2Fe-2S-bd_N"/>
</dbReference>
<protein>
    <submittedName>
        <fullName evidence="6">FAD-dependent oxidoreductase</fullName>
    </submittedName>
</protein>
<dbReference type="InterPro" id="IPR051691">
    <property type="entry name" value="Metab_Enz_Cyan_OpOx_G3PDH"/>
</dbReference>
<feature type="domain" description="FAD/NAD(P)-binding" evidence="4">
    <location>
        <begin position="130"/>
        <end position="241"/>
    </location>
</feature>
<dbReference type="InterPro" id="IPR016156">
    <property type="entry name" value="FAD/NAD-linked_Rdtase_dimer_sf"/>
</dbReference>
<dbReference type="Pfam" id="PF07992">
    <property type="entry name" value="Pyr_redox_2"/>
    <property type="match status" value="1"/>
</dbReference>
<accession>A0A3R9PC61</accession>
<dbReference type="InterPro" id="IPR023753">
    <property type="entry name" value="FAD/NAD-binding_dom"/>
</dbReference>
<evidence type="ECO:0000313" key="7">
    <source>
        <dbReference type="Proteomes" id="UP000277582"/>
    </source>
</evidence>
<dbReference type="GO" id="GO:0016491">
    <property type="term" value="F:oxidoreductase activity"/>
    <property type="evidence" value="ECO:0007669"/>
    <property type="project" value="UniProtKB-KW"/>
</dbReference>
<dbReference type="InterPro" id="IPR036188">
    <property type="entry name" value="FAD/NAD-bd_sf"/>
</dbReference>
<evidence type="ECO:0000256" key="1">
    <source>
        <dbReference type="ARBA" id="ARBA00022630"/>
    </source>
</evidence>
<proteinExistence type="predicted"/>
<dbReference type="Proteomes" id="UP000277582">
    <property type="component" value="Unassembled WGS sequence"/>
</dbReference>
<evidence type="ECO:0000256" key="3">
    <source>
        <dbReference type="ARBA" id="ARBA00023002"/>
    </source>
</evidence>
<keyword evidence="2" id="KW-0274">FAD</keyword>
<dbReference type="RefSeq" id="WP_125672645.1">
    <property type="nucleotide sequence ID" value="NZ_RCOS01000160.1"/>
</dbReference>
<dbReference type="PRINTS" id="PR00469">
    <property type="entry name" value="PNDRDTASEII"/>
</dbReference>
<evidence type="ECO:0000256" key="2">
    <source>
        <dbReference type="ARBA" id="ARBA00022827"/>
    </source>
</evidence>
<keyword evidence="3" id="KW-0560">Oxidoreductase</keyword>
<sequence length="554" mass="60379">MVSIRVNDRPLDVKEGLPLGASLYEAGIYSFEGSFKLGRPRGPMSFEWWSPERIYVEGYGPVSHMMKCTDGLKIKTSDGGIKRPFIEAISPLLKVGFQHGYIFRNKIGWRVTWSFMKRTLPHPDIPSEVERKEFPSPIEVETDVLVVGGGLYGLLAAISARKTGARVVLFEGNEDVGGHIFHDERVKKLAKEAEEAGVKIMRETALSAVFEDALVAVQLKEPDAVPILVRARSIVIATGAREVLSVFGNNDLPGVMLGTSALRLFKLYGVKPGRRGVVIGSSKWAVEIARTLSSSGMDVVLVHDKEVEVEGVNAVKARVIEALGRRKVEGVKLDDGSVVKADFIALANVRAPSMEIAAQFGVKIGFHSGLGGFVPLHGWEGETSVEGVFITGEAGGVDEDEALVHFSKAAGLSAAKYAGFNAPDIDDEISEGRKASRKMGELVDGYKKGELCVFDDDMGLMQNPEHKRSFLCPCLDVTTYDVKKIVKELGWTKMEKIKRYSGLGTGRCQGKYCLLPSVVYISRIGNVRPVDVGTFRMRPPLAPIQLGVLGGMDR</sequence>
<dbReference type="Pfam" id="PF17806">
    <property type="entry name" value="SO_alpha_A3"/>
    <property type="match status" value="1"/>
</dbReference>
<keyword evidence="7" id="KW-1185">Reference proteome</keyword>
<dbReference type="PRINTS" id="PR00368">
    <property type="entry name" value="FADPNR"/>
</dbReference>
<gene>
    <name evidence="6" type="ORF">D6D85_14420</name>
</gene>